<sequence length="349" mass="38156">MGRYGERMPKNENVFSSWRGWCGRVTSRLVHRGWRAVQRAGAVTAERPGPYRFGRIGVGTRLAFPQGTLFGEPWIELGEHCVIGEQVTLTAGMMPGVDLGPEPVLRIGNGVVLGRGSHVIASVRVEFGDDVFCGPYVYVTSDNHSYDDPDQPIGRQWPRSAPVHIGPGSWLGAGAVILPGARLGRNVVVAAGAVVRGEVPDHAVVAGAPARVIRRWAPDEGWQPPLRTPAPVPIPEGMTVEQLLALAELERAREQDWERAREQDRELEGREQEREPGAGRRSRSVEFHGPSPTREGDHREPAASPRDRDRHRRRRLGGARPRRPRGAAHGRGGHRRTAPSGPAAAGVPR</sequence>
<reference evidence="5 6" key="1">
    <citation type="journal article" date="2020" name="Int. J. Syst. Evol. Microbiol.">
        <title>Reclassification of Streptomyces castelarensis and Streptomyces sporoclivatus as later heterotypic synonyms of Streptomyces antimycoticus.</title>
        <authorList>
            <person name="Komaki H."/>
            <person name="Tamura T."/>
        </authorList>
    </citation>
    <scope>NUCLEOTIDE SEQUENCE [LARGE SCALE GENOMIC DNA]</scope>
    <source>
        <strain evidence="5 6">NBRC 13459</strain>
    </source>
</reference>
<proteinExistence type="inferred from homology"/>
<dbReference type="Proteomes" id="UP000301309">
    <property type="component" value="Unassembled WGS sequence"/>
</dbReference>
<feature type="compositionally biased region" description="Basic residues" evidence="4">
    <location>
        <begin position="309"/>
        <end position="337"/>
    </location>
</feature>
<keyword evidence="3" id="KW-0677">Repeat</keyword>
<dbReference type="GO" id="GO:0008374">
    <property type="term" value="F:O-acyltransferase activity"/>
    <property type="evidence" value="ECO:0007669"/>
    <property type="project" value="TreeGrafter"/>
</dbReference>
<dbReference type="InterPro" id="IPR051159">
    <property type="entry name" value="Hexapeptide_acetyltransf"/>
</dbReference>
<evidence type="ECO:0000313" key="5">
    <source>
        <dbReference type="EMBL" id="GDY58853.1"/>
    </source>
</evidence>
<dbReference type="Pfam" id="PF00132">
    <property type="entry name" value="Hexapep"/>
    <property type="match status" value="1"/>
</dbReference>
<feature type="compositionally biased region" description="Basic and acidic residues" evidence="4">
    <location>
        <begin position="260"/>
        <end position="286"/>
    </location>
</feature>
<evidence type="ECO:0000313" key="6">
    <source>
        <dbReference type="Proteomes" id="UP000301309"/>
    </source>
</evidence>
<dbReference type="PANTHER" id="PTHR23416">
    <property type="entry name" value="SIALIC ACID SYNTHASE-RELATED"/>
    <property type="match status" value="1"/>
</dbReference>
<keyword evidence="6" id="KW-1185">Reference proteome</keyword>
<evidence type="ECO:0000256" key="4">
    <source>
        <dbReference type="SAM" id="MobiDB-lite"/>
    </source>
</evidence>
<name>A0A4D4LLC1_STRVO</name>
<feature type="region of interest" description="Disordered" evidence="4">
    <location>
        <begin position="260"/>
        <end position="349"/>
    </location>
</feature>
<organism evidence="5 6">
    <name type="scientific">Streptomyces violaceusniger</name>
    <dbReference type="NCBI Taxonomy" id="68280"/>
    <lineage>
        <taxon>Bacteria</taxon>
        <taxon>Bacillati</taxon>
        <taxon>Actinomycetota</taxon>
        <taxon>Actinomycetes</taxon>
        <taxon>Kitasatosporales</taxon>
        <taxon>Streptomycetaceae</taxon>
        <taxon>Streptomyces</taxon>
        <taxon>Streptomyces violaceusniger group</taxon>
    </lineage>
</organism>
<evidence type="ECO:0000256" key="2">
    <source>
        <dbReference type="ARBA" id="ARBA00022679"/>
    </source>
</evidence>
<dbReference type="SUPFAM" id="SSF51161">
    <property type="entry name" value="Trimeric LpxA-like enzymes"/>
    <property type="match status" value="1"/>
</dbReference>
<dbReference type="EMBL" id="BJHW01000002">
    <property type="protein sequence ID" value="GDY58853.1"/>
    <property type="molecule type" value="Genomic_DNA"/>
</dbReference>
<comment type="similarity">
    <text evidence="1">Belongs to the transferase hexapeptide repeat family.</text>
</comment>
<evidence type="ECO:0000256" key="3">
    <source>
        <dbReference type="ARBA" id="ARBA00022737"/>
    </source>
</evidence>
<accession>A0A4D4LLC1</accession>
<dbReference type="AlphaFoldDB" id="A0A4D4LLC1"/>
<dbReference type="Gene3D" id="2.160.10.10">
    <property type="entry name" value="Hexapeptide repeat proteins"/>
    <property type="match status" value="1"/>
</dbReference>
<feature type="compositionally biased region" description="Basic and acidic residues" evidence="4">
    <location>
        <begin position="294"/>
        <end position="308"/>
    </location>
</feature>
<evidence type="ECO:0000256" key="1">
    <source>
        <dbReference type="ARBA" id="ARBA00007274"/>
    </source>
</evidence>
<dbReference type="InterPro" id="IPR001451">
    <property type="entry name" value="Hexapep"/>
</dbReference>
<dbReference type="PROSITE" id="PS00101">
    <property type="entry name" value="HEXAPEP_TRANSFERASES"/>
    <property type="match status" value="1"/>
</dbReference>
<protein>
    <submittedName>
        <fullName evidence="5">Sugar acetyltransferase</fullName>
    </submittedName>
</protein>
<dbReference type="InterPro" id="IPR011004">
    <property type="entry name" value="Trimer_LpxA-like_sf"/>
</dbReference>
<dbReference type="CDD" id="cd04647">
    <property type="entry name" value="LbH_MAT_like"/>
    <property type="match status" value="1"/>
</dbReference>
<dbReference type="GO" id="GO:0005829">
    <property type="term" value="C:cytosol"/>
    <property type="evidence" value="ECO:0007669"/>
    <property type="project" value="TreeGrafter"/>
</dbReference>
<dbReference type="InterPro" id="IPR018357">
    <property type="entry name" value="Hexapep_transf_CS"/>
</dbReference>
<dbReference type="PANTHER" id="PTHR23416:SF23">
    <property type="entry name" value="ACETYLTRANSFERASE C18B11.09C-RELATED"/>
    <property type="match status" value="1"/>
</dbReference>
<gene>
    <name evidence="5" type="ORF">SVIO_094760</name>
</gene>
<comment type="caution">
    <text evidence="5">The sequence shown here is derived from an EMBL/GenBank/DDBJ whole genome shotgun (WGS) entry which is preliminary data.</text>
</comment>
<keyword evidence="2 5" id="KW-0808">Transferase</keyword>